<reference evidence="2 3" key="1">
    <citation type="submission" date="2017-11" db="EMBL/GenBank/DDBJ databases">
        <title>Bacillus camelliae sp. nov., isolated from pu'er tea.</title>
        <authorList>
            <person name="Niu L."/>
        </authorList>
    </citation>
    <scope>NUCLEOTIDE SEQUENCE [LARGE SCALE GENOMIC DNA]</scope>
    <source>
        <strain evidence="2 3">7578-1</strain>
    </source>
</reference>
<gene>
    <name evidence="2" type="ORF">CWO92_23375</name>
</gene>
<evidence type="ECO:0000313" key="2">
    <source>
        <dbReference type="EMBL" id="PKR82613.1"/>
    </source>
</evidence>
<dbReference type="OrthoDB" id="2628323at2"/>
<feature type="region of interest" description="Disordered" evidence="1">
    <location>
        <begin position="76"/>
        <end position="97"/>
    </location>
</feature>
<evidence type="ECO:0000313" key="3">
    <source>
        <dbReference type="Proteomes" id="UP000233440"/>
    </source>
</evidence>
<comment type="caution">
    <text evidence="2">The sequence shown here is derived from an EMBL/GenBank/DDBJ whole genome shotgun (WGS) entry which is preliminary data.</text>
</comment>
<dbReference type="Proteomes" id="UP000233440">
    <property type="component" value="Unassembled WGS sequence"/>
</dbReference>
<keyword evidence="3" id="KW-1185">Reference proteome</keyword>
<dbReference type="EMBL" id="PIQO01000034">
    <property type="protein sequence ID" value="PKR82613.1"/>
    <property type="molecule type" value="Genomic_DNA"/>
</dbReference>
<dbReference type="AlphaFoldDB" id="A0A2N3LDI0"/>
<dbReference type="RefSeq" id="WP_101356605.1">
    <property type="nucleotide sequence ID" value="NZ_PIQO01000034.1"/>
</dbReference>
<name>A0A2N3LDI0_9BACI</name>
<evidence type="ECO:0000256" key="1">
    <source>
        <dbReference type="SAM" id="MobiDB-lite"/>
    </source>
</evidence>
<proteinExistence type="predicted"/>
<organism evidence="2 3">
    <name type="scientific">Heyndrickxia camelliae</name>
    <dbReference type="NCBI Taxonomy" id="1707093"/>
    <lineage>
        <taxon>Bacteria</taxon>
        <taxon>Bacillati</taxon>
        <taxon>Bacillota</taxon>
        <taxon>Bacilli</taxon>
        <taxon>Bacillales</taxon>
        <taxon>Bacillaceae</taxon>
        <taxon>Heyndrickxia</taxon>
    </lineage>
</organism>
<sequence length="97" mass="11368">MSRLKKHAKKSKKEIHQYPWKVESDLFALFSKYCEGLNLSVNEGLSLLVQEEVEEFKNDLSDESINEILLEFKNRRNVPFPPNTKKQSSKKRGVENE</sequence>
<protein>
    <submittedName>
        <fullName evidence="2">Uncharacterized protein</fullName>
    </submittedName>
</protein>
<accession>A0A2N3LDI0</accession>